<evidence type="ECO:0000256" key="1">
    <source>
        <dbReference type="ARBA" id="ARBA00022741"/>
    </source>
</evidence>
<sequence>MESARQELHLIFSDREVRDVIILVFANKQDLPDAANHQEILEKLVWTRILNRNWFVYPSCVSSRDRLHEGLSESLLTPNPSEHSPPVPHCQGENSKLLPSIATAFIASFSYHFLFL</sequence>
<keyword evidence="1 3" id="KW-0547">Nucleotide-binding</keyword>
<reference evidence="4 5" key="1">
    <citation type="submission" date="2013-11" db="EMBL/GenBank/DDBJ databases">
        <title>The Damaraland mole rat (Fukomys damarensis) genome and evolution of African mole rats.</title>
        <authorList>
            <person name="Gladyshev V.N."/>
            <person name="Fang X."/>
        </authorList>
    </citation>
    <scope>NUCLEOTIDE SEQUENCE [LARGE SCALE GENOMIC DNA]</scope>
    <source>
        <tissue evidence="4">Liver</tissue>
    </source>
</reference>
<evidence type="ECO:0000313" key="5">
    <source>
        <dbReference type="Proteomes" id="UP000028990"/>
    </source>
</evidence>
<dbReference type="InterPro" id="IPR024156">
    <property type="entry name" value="Small_GTPase_ARF"/>
</dbReference>
<dbReference type="InterPro" id="IPR027417">
    <property type="entry name" value="P-loop_NTPase"/>
</dbReference>
<dbReference type="InterPro" id="IPR006689">
    <property type="entry name" value="Small_GTPase_ARF/SAR"/>
</dbReference>
<keyword evidence="5" id="KW-1185">Reference proteome</keyword>
<dbReference type="PANTHER" id="PTHR11711">
    <property type="entry name" value="ADP RIBOSYLATION FACTOR-RELATED"/>
    <property type="match status" value="1"/>
</dbReference>
<dbReference type="EMBL" id="KN124869">
    <property type="protein sequence ID" value="KFO19905.1"/>
    <property type="molecule type" value="Genomic_DNA"/>
</dbReference>
<dbReference type="AlphaFoldDB" id="A0A091CRB0"/>
<organism evidence="4 5">
    <name type="scientific">Fukomys damarensis</name>
    <name type="common">Damaraland mole rat</name>
    <name type="synonym">Cryptomys damarensis</name>
    <dbReference type="NCBI Taxonomy" id="885580"/>
    <lineage>
        <taxon>Eukaryota</taxon>
        <taxon>Metazoa</taxon>
        <taxon>Chordata</taxon>
        <taxon>Craniata</taxon>
        <taxon>Vertebrata</taxon>
        <taxon>Euteleostomi</taxon>
        <taxon>Mammalia</taxon>
        <taxon>Eutheria</taxon>
        <taxon>Euarchontoglires</taxon>
        <taxon>Glires</taxon>
        <taxon>Rodentia</taxon>
        <taxon>Hystricomorpha</taxon>
        <taxon>Bathyergidae</taxon>
        <taxon>Fukomys</taxon>
    </lineage>
</organism>
<dbReference type="Proteomes" id="UP000028990">
    <property type="component" value="Unassembled WGS sequence"/>
</dbReference>
<dbReference type="SUPFAM" id="SSF52540">
    <property type="entry name" value="P-loop containing nucleoside triphosphate hydrolases"/>
    <property type="match status" value="1"/>
</dbReference>
<dbReference type="GO" id="GO:0003924">
    <property type="term" value="F:GTPase activity"/>
    <property type="evidence" value="ECO:0007669"/>
    <property type="project" value="InterPro"/>
</dbReference>
<dbReference type="GO" id="GO:0005525">
    <property type="term" value="F:GTP binding"/>
    <property type="evidence" value="ECO:0007669"/>
    <property type="project" value="UniProtKB-KW"/>
</dbReference>
<protein>
    <submittedName>
        <fullName evidence="4">ADP-ribosylation factor 6</fullName>
    </submittedName>
</protein>
<evidence type="ECO:0000256" key="2">
    <source>
        <dbReference type="ARBA" id="ARBA00023134"/>
    </source>
</evidence>
<dbReference type="Gene3D" id="3.40.50.300">
    <property type="entry name" value="P-loop containing nucleotide triphosphate hydrolases"/>
    <property type="match status" value="1"/>
</dbReference>
<gene>
    <name evidence="4" type="ORF">H920_18742</name>
</gene>
<feature type="binding site" evidence="3">
    <location>
        <begin position="27"/>
        <end position="30"/>
    </location>
    <ligand>
        <name>GTP</name>
        <dbReference type="ChEBI" id="CHEBI:37565"/>
    </ligand>
</feature>
<keyword evidence="2 3" id="KW-0342">GTP-binding</keyword>
<evidence type="ECO:0000256" key="3">
    <source>
        <dbReference type="PIRSR" id="PIRSR606689-1"/>
    </source>
</evidence>
<accession>A0A091CRB0</accession>
<evidence type="ECO:0000313" key="4">
    <source>
        <dbReference type="EMBL" id="KFO19905.1"/>
    </source>
</evidence>
<name>A0A091CRB0_FUKDA</name>
<dbReference type="Pfam" id="PF00025">
    <property type="entry name" value="Arf"/>
    <property type="match status" value="1"/>
</dbReference>
<proteinExistence type="predicted"/>